<evidence type="ECO:0000313" key="10">
    <source>
        <dbReference type="EnsemblMetazoa" id="XP_038052436.1"/>
    </source>
</evidence>
<keyword evidence="11" id="KW-1185">Reference proteome</keyword>
<feature type="transmembrane region" description="Helical" evidence="8">
    <location>
        <begin position="227"/>
        <end position="248"/>
    </location>
</feature>
<dbReference type="InterPro" id="IPR036058">
    <property type="entry name" value="Kazal_dom_sf"/>
</dbReference>
<comment type="subcellular location">
    <subcellularLocation>
        <location evidence="1 8">Cell membrane</location>
        <topology evidence="1 8">Multi-pass membrane protein</topology>
    </subcellularLocation>
</comment>
<keyword evidence="5 8" id="KW-1133">Transmembrane helix</keyword>
<dbReference type="EnsemblMetazoa" id="XM_038196508.1">
    <property type="protein sequence ID" value="XP_038052436.1"/>
    <property type="gene ID" value="LOC119725148"/>
</dbReference>
<dbReference type="Gene3D" id="1.20.1250.20">
    <property type="entry name" value="MFS general substrate transporter like domains"/>
    <property type="match status" value="1"/>
</dbReference>
<dbReference type="CDD" id="cd17336">
    <property type="entry name" value="MFS_SLCO_OATP"/>
    <property type="match status" value="1"/>
</dbReference>
<organism evidence="10 11">
    <name type="scientific">Patiria miniata</name>
    <name type="common">Bat star</name>
    <name type="synonym">Asterina miniata</name>
    <dbReference type="NCBI Taxonomy" id="46514"/>
    <lineage>
        <taxon>Eukaryota</taxon>
        <taxon>Metazoa</taxon>
        <taxon>Echinodermata</taxon>
        <taxon>Eleutherozoa</taxon>
        <taxon>Asterozoa</taxon>
        <taxon>Asteroidea</taxon>
        <taxon>Valvatacea</taxon>
        <taxon>Valvatida</taxon>
        <taxon>Asterinidae</taxon>
        <taxon>Patiria</taxon>
    </lineage>
</organism>
<dbReference type="GO" id="GO:0043252">
    <property type="term" value="P:sodium-independent organic anion transport"/>
    <property type="evidence" value="ECO:0007669"/>
    <property type="project" value="TreeGrafter"/>
</dbReference>
<feature type="transmembrane region" description="Helical" evidence="8">
    <location>
        <begin position="294"/>
        <end position="321"/>
    </location>
</feature>
<dbReference type="NCBIfam" id="TIGR00805">
    <property type="entry name" value="oat"/>
    <property type="match status" value="1"/>
</dbReference>
<keyword evidence="3" id="KW-1003">Cell membrane</keyword>
<dbReference type="OrthoDB" id="5062115at2759"/>
<dbReference type="InterPro" id="IPR036259">
    <property type="entry name" value="MFS_trans_sf"/>
</dbReference>
<evidence type="ECO:0000256" key="8">
    <source>
        <dbReference type="RuleBase" id="RU362056"/>
    </source>
</evidence>
<dbReference type="GO" id="GO:0015347">
    <property type="term" value="F:sodium-independent organic anion transmembrane transporter activity"/>
    <property type="evidence" value="ECO:0007669"/>
    <property type="project" value="TreeGrafter"/>
</dbReference>
<dbReference type="Pfam" id="PF07648">
    <property type="entry name" value="Kazal_2"/>
    <property type="match status" value="1"/>
</dbReference>
<feature type="transmembrane region" description="Helical" evidence="8">
    <location>
        <begin position="367"/>
        <end position="386"/>
    </location>
</feature>
<evidence type="ECO:0000256" key="4">
    <source>
        <dbReference type="ARBA" id="ARBA00022692"/>
    </source>
</evidence>
<keyword evidence="6 8" id="KW-0472">Membrane</keyword>
<dbReference type="PROSITE" id="PS51465">
    <property type="entry name" value="KAZAL_2"/>
    <property type="match status" value="1"/>
</dbReference>
<keyword evidence="4 8" id="KW-0812">Transmembrane</keyword>
<accession>A0A913ZN10</accession>
<dbReference type="GeneID" id="119725148"/>
<feature type="transmembrane region" description="Helical" evidence="8">
    <location>
        <begin position="81"/>
        <end position="100"/>
    </location>
</feature>
<evidence type="ECO:0000256" key="1">
    <source>
        <dbReference type="ARBA" id="ARBA00004651"/>
    </source>
</evidence>
<evidence type="ECO:0000256" key="5">
    <source>
        <dbReference type="ARBA" id="ARBA00022989"/>
    </source>
</evidence>
<feature type="transmembrane region" description="Helical" evidence="8">
    <location>
        <begin position="333"/>
        <end position="355"/>
    </location>
</feature>
<dbReference type="SUPFAM" id="SSF100895">
    <property type="entry name" value="Kazal-type serine protease inhibitors"/>
    <property type="match status" value="1"/>
</dbReference>
<feature type="transmembrane region" description="Helical" evidence="8">
    <location>
        <begin position="184"/>
        <end position="207"/>
    </location>
</feature>
<dbReference type="Proteomes" id="UP000887568">
    <property type="component" value="Unplaced"/>
</dbReference>
<keyword evidence="7" id="KW-1015">Disulfide bond</keyword>
<comment type="caution">
    <text evidence="8">Lacks conserved residue(s) required for the propagation of feature annotation.</text>
</comment>
<feature type="transmembrane region" description="Helical" evidence="8">
    <location>
        <begin position="148"/>
        <end position="172"/>
    </location>
</feature>
<keyword evidence="8" id="KW-0813">Transport</keyword>
<dbReference type="InterPro" id="IPR002350">
    <property type="entry name" value="Kazal_dom"/>
</dbReference>
<name>A0A913ZN10_PATMI</name>
<dbReference type="Pfam" id="PF03137">
    <property type="entry name" value="OATP"/>
    <property type="match status" value="1"/>
</dbReference>
<dbReference type="SUPFAM" id="SSF103473">
    <property type="entry name" value="MFS general substrate transporter"/>
    <property type="match status" value="1"/>
</dbReference>
<dbReference type="RefSeq" id="XP_038052436.1">
    <property type="nucleotide sequence ID" value="XM_038196508.1"/>
</dbReference>
<feature type="transmembrane region" description="Helical" evidence="8">
    <location>
        <begin position="47"/>
        <end position="69"/>
    </location>
</feature>
<reference evidence="10" key="1">
    <citation type="submission" date="2022-11" db="UniProtKB">
        <authorList>
            <consortium name="EnsemblMetazoa"/>
        </authorList>
    </citation>
    <scope>IDENTIFICATION</scope>
</reference>
<protein>
    <recommendedName>
        <fullName evidence="8">Solute carrier organic anion transporter family member</fullName>
    </recommendedName>
</protein>
<feature type="transmembrane region" description="Helical" evidence="8">
    <location>
        <begin position="12"/>
        <end position="35"/>
    </location>
</feature>
<feature type="domain" description="Kazal-like" evidence="9">
    <location>
        <begin position="401"/>
        <end position="459"/>
    </location>
</feature>
<evidence type="ECO:0000256" key="7">
    <source>
        <dbReference type="ARBA" id="ARBA00023157"/>
    </source>
</evidence>
<dbReference type="OMA" id="HFMYPAY"/>
<dbReference type="GO" id="GO:0016323">
    <property type="term" value="C:basolateral plasma membrane"/>
    <property type="evidence" value="ECO:0007669"/>
    <property type="project" value="TreeGrafter"/>
</dbReference>
<dbReference type="AlphaFoldDB" id="A0A913ZN10"/>
<keyword evidence="8" id="KW-0406">Ion transport</keyword>
<evidence type="ECO:0000313" key="11">
    <source>
        <dbReference type="Proteomes" id="UP000887568"/>
    </source>
</evidence>
<proteinExistence type="inferred from homology"/>
<sequence length="645" mass="70329">MGCSFFHRPPVFGFCIMLFVVFQTTVALYIAGILTTLEKQYRITTSVGGLVLSTSDFASLLSIIGLTYLGNKWHKPRMLGVLGIMTGLGGILSGIPHFMYPAYREDDAVPIGGNITSSNIFVCDAGREEEKCSAEDIGESGSRIHEMWALLLGQAIMGFAYGPIFPIALTYIDDQVKGTTTPYYLALLLTGGSTATLVGYGQAFLFLPLNVNWPAEPDYTKEWIGAWWMGFILDGIIIMLVSIPFFFFPKEMDVEIDEKDIPKEKLAVMRRKGQDEKLGVKDFLQVSKRVGTNFIFMIILVGNIFDLAVAASFGFFMAKFLEVQYNIPAANSSLFVGIIIMPGALLGNIGGGLIVKKLKLTSKGCGQFVVVFNIIVMACIPGVYFLSCPVPSYSGFADGKISTTNPCNEDCTCSDGRYEPVCGYDGLVYATPCFAGCTGQQENQTSDPNTNITVYTGCACSAANATDDFSRQAMEGKCLEPCNMIYFACIFLFCIVFFGTVNKNPLVIMTLRCVENDKTYALGVQSFFGRALGFLPAPLYFGAAIEGACILDRIECGVAGDCLIYDAALFRLTFLGIFFGLKVLTLACYATVTVKVITNGREEGEQDKYEEELKNGALQSGLEGAYNKGYDGEYKLGTKTDLTEL</sequence>
<comment type="similarity">
    <text evidence="2 8">Belongs to the organo anion transporter (TC 2.A.60) family.</text>
</comment>
<evidence type="ECO:0000256" key="3">
    <source>
        <dbReference type="ARBA" id="ARBA00022475"/>
    </source>
</evidence>
<evidence type="ECO:0000256" key="2">
    <source>
        <dbReference type="ARBA" id="ARBA00009657"/>
    </source>
</evidence>
<dbReference type="InterPro" id="IPR004156">
    <property type="entry name" value="OATP"/>
</dbReference>
<dbReference type="PANTHER" id="PTHR11388">
    <property type="entry name" value="ORGANIC ANION TRANSPORTER"/>
    <property type="match status" value="1"/>
</dbReference>
<dbReference type="GO" id="GO:0006811">
    <property type="term" value="P:monoatomic ion transport"/>
    <property type="evidence" value="ECO:0007669"/>
    <property type="project" value="UniProtKB-KW"/>
</dbReference>
<evidence type="ECO:0000259" key="9">
    <source>
        <dbReference type="PROSITE" id="PS51465"/>
    </source>
</evidence>
<dbReference type="PANTHER" id="PTHR11388:SF142">
    <property type="entry name" value="SOLUTE CARRIER ORGANIC ANION TRANSPORTER FAMILY MEMBER 5A1"/>
    <property type="match status" value="1"/>
</dbReference>
<feature type="transmembrane region" description="Helical" evidence="8">
    <location>
        <begin position="484"/>
        <end position="502"/>
    </location>
</feature>
<evidence type="ECO:0000256" key="6">
    <source>
        <dbReference type="ARBA" id="ARBA00023136"/>
    </source>
</evidence>